<feature type="non-terminal residue" evidence="2">
    <location>
        <position position="60"/>
    </location>
</feature>
<dbReference type="Proteomes" id="UP000008063">
    <property type="component" value="Unassembled WGS sequence"/>
</dbReference>
<feature type="domain" description="Rit1 DUSP-like" evidence="1">
    <location>
        <begin position="5"/>
        <end position="60"/>
    </location>
</feature>
<name>F8PSK5_SERL3</name>
<dbReference type="EMBL" id="GL945478">
    <property type="protein sequence ID" value="EGO00764.1"/>
    <property type="molecule type" value="Genomic_DNA"/>
</dbReference>
<dbReference type="OMA" id="MIFIESH"/>
<reference evidence="3" key="1">
    <citation type="journal article" date="2011" name="Science">
        <title>The plant cell wall-decomposing machinery underlies the functional diversity of forest fungi.</title>
        <authorList>
            <person name="Eastwood D.C."/>
            <person name="Floudas D."/>
            <person name="Binder M."/>
            <person name="Majcherczyk A."/>
            <person name="Schneider P."/>
            <person name="Aerts A."/>
            <person name="Asiegbu F.O."/>
            <person name="Baker S.E."/>
            <person name="Barry K."/>
            <person name="Bendiksby M."/>
            <person name="Blumentritt M."/>
            <person name="Coutinho P.M."/>
            <person name="Cullen D."/>
            <person name="de Vries R.P."/>
            <person name="Gathman A."/>
            <person name="Goodell B."/>
            <person name="Henrissat B."/>
            <person name="Ihrmark K."/>
            <person name="Kauserud H."/>
            <person name="Kohler A."/>
            <person name="LaButti K."/>
            <person name="Lapidus A."/>
            <person name="Lavin J.L."/>
            <person name="Lee Y.-H."/>
            <person name="Lindquist E."/>
            <person name="Lilly W."/>
            <person name="Lucas S."/>
            <person name="Morin E."/>
            <person name="Murat C."/>
            <person name="Oguiza J.A."/>
            <person name="Park J."/>
            <person name="Pisabarro A.G."/>
            <person name="Riley R."/>
            <person name="Rosling A."/>
            <person name="Salamov A."/>
            <person name="Schmidt O."/>
            <person name="Schmutz J."/>
            <person name="Skrede I."/>
            <person name="Stenlid J."/>
            <person name="Wiebenga A."/>
            <person name="Xie X."/>
            <person name="Kuees U."/>
            <person name="Hibbett D.S."/>
            <person name="Hoffmeister D."/>
            <person name="Hoegberg N."/>
            <person name="Martin F."/>
            <person name="Grigoriev I.V."/>
            <person name="Watkinson S.C."/>
        </authorList>
    </citation>
    <scope>NUCLEOTIDE SEQUENCE [LARGE SCALE GENOMIC DNA]</scope>
    <source>
        <strain evidence="3">strain S7.3</strain>
    </source>
</reference>
<evidence type="ECO:0000313" key="3">
    <source>
        <dbReference type="Proteomes" id="UP000008063"/>
    </source>
</evidence>
<feature type="non-terminal residue" evidence="2">
    <location>
        <position position="1"/>
    </location>
</feature>
<gene>
    <name evidence="2" type="ORF">SERLA73DRAFT_28779</name>
</gene>
<organism evidence="3">
    <name type="scientific">Serpula lacrymans var. lacrymans (strain S7.3)</name>
    <name type="common">Dry rot fungus</name>
    <dbReference type="NCBI Taxonomy" id="936435"/>
    <lineage>
        <taxon>Eukaryota</taxon>
        <taxon>Fungi</taxon>
        <taxon>Dikarya</taxon>
        <taxon>Basidiomycota</taxon>
        <taxon>Agaricomycotina</taxon>
        <taxon>Agaricomycetes</taxon>
        <taxon>Agaricomycetidae</taxon>
        <taxon>Boletales</taxon>
        <taxon>Coniophorineae</taxon>
        <taxon>Serpulaceae</taxon>
        <taxon>Serpula</taxon>
    </lineage>
</organism>
<dbReference type="HOGENOM" id="CLU_2948349_0_0_1"/>
<evidence type="ECO:0000259" key="1">
    <source>
        <dbReference type="Pfam" id="PF04179"/>
    </source>
</evidence>
<dbReference type="AlphaFoldDB" id="F8PSK5"/>
<accession>F8PSK5</accession>
<dbReference type="Pfam" id="PF04179">
    <property type="entry name" value="Init_tRNA_PT"/>
    <property type="match status" value="1"/>
</dbReference>
<dbReference type="InParanoid" id="F8PSK5"/>
<dbReference type="InterPro" id="IPR033421">
    <property type="entry name" value="Rit1_DUSP-like"/>
</dbReference>
<protein>
    <recommendedName>
        <fullName evidence="1">Rit1 DUSP-like domain-containing protein</fullName>
    </recommendedName>
</protein>
<sequence length="60" mass="6498">LQIVTPFGKKGQIHYLQVVLPRSMIFIESHIKSGRPVCISCDTGKDVSVGVALAALSKLF</sequence>
<keyword evidence="3" id="KW-1185">Reference proteome</keyword>
<evidence type="ECO:0000313" key="2">
    <source>
        <dbReference type="EMBL" id="EGO00764.1"/>
    </source>
</evidence>
<proteinExistence type="predicted"/>